<dbReference type="RefSeq" id="WP_117283692.1">
    <property type="nucleotide sequence ID" value="NZ_JAMTCE010000011.1"/>
</dbReference>
<organism evidence="1 2">
    <name type="scientific">Adlercreutzia equolifaciens subsp. celatus DSM 18785</name>
    <dbReference type="NCBI Taxonomy" id="1121021"/>
    <lineage>
        <taxon>Bacteria</taxon>
        <taxon>Bacillati</taxon>
        <taxon>Actinomycetota</taxon>
        <taxon>Coriobacteriia</taxon>
        <taxon>Eggerthellales</taxon>
        <taxon>Eggerthellaceae</taxon>
        <taxon>Adlercreutzia</taxon>
    </lineage>
</organism>
<protein>
    <recommendedName>
        <fullName evidence="3">DUF3800 domain-containing protein</fullName>
    </recommendedName>
</protein>
<dbReference type="Pfam" id="PF12686">
    <property type="entry name" value="DUF3800"/>
    <property type="match status" value="1"/>
</dbReference>
<dbReference type="EMBL" id="QICA01000003">
    <property type="protein sequence ID" value="RNL39392.1"/>
    <property type="molecule type" value="Genomic_DNA"/>
</dbReference>
<dbReference type="AlphaFoldDB" id="A0A3N0AWY6"/>
<dbReference type="InterPro" id="IPR024524">
    <property type="entry name" value="DUF3800"/>
</dbReference>
<evidence type="ECO:0000313" key="2">
    <source>
        <dbReference type="Proteomes" id="UP000278327"/>
    </source>
</evidence>
<dbReference type="Proteomes" id="UP000278327">
    <property type="component" value="Unassembled WGS sequence"/>
</dbReference>
<accession>A0A3N0AWY6</accession>
<name>A0A3N0AWY6_9ACTN</name>
<gene>
    <name evidence="1" type="ORF">DMP10_03135</name>
</gene>
<reference evidence="1 2" key="1">
    <citation type="journal article" date="2019" name="Microbiol. Resour. Announc.">
        <title>Draft Genome Sequences of Type Strains of Gordonibacter faecihominis, Paraeggerthella hongkongensis, Parvibacter caecicola,Slackia equolifaciens, Slackia faecicanis, and Slackia isoflavoniconvertens.</title>
        <authorList>
            <person name="Danylec N."/>
            <person name="Stoll D.A."/>
            <person name="Dotsch A."/>
            <person name="Huch M."/>
        </authorList>
    </citation>
    <scope>NUCLEOTIDE SEQUENCE [LARGE SCALE GENOMIC DNA]</scope>
    <source>
        <strain evidence="1 2">DSM 18785</strain>
    </source>
</reference>
<comment type="caution">
    <text evidence="1">The sequence shown here is derived from an EMBL/GenBank/DDBJ whole genome shotgun (WGS) entry which is preliminary data.</text>
</comment>
<sequence length="237" mass="27231">MIFGVILRGGDVMGELSVFVDESGDFGALAAHCPFYIVSLVVHDQDEPIDAQLGRLEKVMRESGFDRYGPVHTAPLIRREAPYAELDGRQRRRMFDALFAFSRRCSIRHKVILVDKRWFGDGDALEERIARDLGEFLRENISFFQSYDKVIVYYDRGQKEISRTLRVAFAASLSHVEHRVVAPADYVLFQVADLCCTIELVERRRTERGLTKSEAAFFGGAGSFKKTYLKEFRRWAF</sequence>
<proteinExistence type="predicted"/>
<keyword evidence="2" id="KW-1185">Reference proteome</keyword>
<evidence type="ECO:0008006" key="3">
    <source>
        <dbReference type="Google" id="ProtNLM"/>
    </source>
</evidence>
<evidence type="ECO:0000313" key="1">
    <source>
        <dbReference type="EMBL" id="RNL39392.1"/>
    </source>
</evidence>